<keyword evidence="4 8" id="KW-0479">Metal-binding</keyword>
<reference evidence="10 11" key="1">
    <citation type="submission" date="2022-11" db="EMBL/GenBank/DDBJ databases">
        <title>Minimal conservation of predation-associated metabolite biosynthetic gene clusters underscores biosynthetic potential of Myxococcota including descriptions for ten novel species: Archangium lansinium sp. nov., Myxococcus landrumus sp. nov., Nannocystis bai.</title>
        <authorList>
            <person name="Ahearne A."/>
            <person name="Stevens C."/>
            <person name="Dowd S."/>
        </authorList>
    </citation>
    <scope>NUCLEOTIDE SEQUENCE [LARGE SCALE GENOMIC DNA]</scope>
    <source>
        <strain evidence="10 11">RJM3</strain>
    </source>
</reference>
<dbReference type="SUPFAM" id="SSF54862">
    <property type="entry name" value="4Fe-4S ferredoxins"/>
    <property type="match status" value="1"/>
</dbReference>
<organism evidence="10 11">
    <name type="scientific">Polyangium mundeleinium</name>
    <dbReference type="NCBI Taxonomy" id="2995306"/>
    <lineage>
        <taxon>Bacteria</taxon>
        <taxon>Pseudomonadati</taxon>
        <taxon>Myxococcota</taxon>
        <taxon>Polyangia</taxon>
        <taxon>Polyangiales</taxon>
        <taxon>Polyangiaceae</taxon>
        <taxon>Polyangium</taxon>
    </lineage>
</organism>
<accession>A0ABT5ESD8</accession>
<feature type="domain" description="4Fe-4S ferredoxin-type" evidence="9">
    <location>
        <begin position="1"/>
        <end position="33"/>
    </location>
</feature>
<proteinExistence type="predicted"/>
<dbReference type="EMBL" id="JAQNDO010000001">
    <property type="protein sequence ID" value="MDC0744739.1"/>
    <property type="molecule type" value="Genomic_DNA"/>
</dbReference>
<evidence type="ECO:0000256" key="5">
    <source>
        <dbReference type="ARBA" id="ARBA00022982"/>
    </source>
</evidence>
<dbReference type="InterPro" id="IPR017896">
    <property type="entry name" value="4Fe4S_Fe-S-bd"/>
</dbReference>
<evidence type="ECO:0000256" key="6">
    <source>
        <dbReference type="ARBA" id="ARBA00023004"/>
    </source>
</evidence>
<comment type="caution">
    <text evidence="10">The sequence shown here is derived from an EMBL/GenBank/DDBJ whole genome shotgun (WGS) entry which is preliminary data.</text>
</comment>
<evidence type="ECO:0000256" key="8">
    <source>
        <dbReference type="RuleBase" id="RU365098"/>
    </source>
</evidence>
<keyword evidence="3 8" id="KW-0004">4Fe-4S</keyword>
<evidence type="ECO:0000256" key="7">
    <source>
        <dbReference type="ARBA" id="ARBA00023014"/>
    </source>
</evidence>
<evidence type="ECO:0000313" key="11">
    <source>
        <dbReference type="Proteomes" id="UP001221411"/>
    </source>
</evidence>
<keyword evidence="11" id="KW-1185">Reference proteome</keyword>
<sequence>MAYVIAEPCVATCDTACVKVCPVDCIHGPMKPEEIEFIPPEERPAKLRGLQLYIDPEACICCAACERECPVEAIFDEDDLPPAWEHYKEINARFFQR</sequence>
<dbReference type="RefSeq" id="WP_271921590.1">
    <property type="nucleotide sequence ID" value="NZ_JAQNDO010000001.1"/>
</dbReference>
<keyword evidence="5 8" id="KW-0249">Electron transport</keyword>
<protein>
    <recommendedName>
        <fullName evidence="8">Ferredoxin</fullName>
    </recommendedName>
</protein>
<evidence type="ECO:0000313" key="10">
    <source>
        <dbReference type="EMBL" id="MDC0744739.1"/>
    </source>
</evidence>
<keyword evidence="6 8" id="KW-0408">Iron</keyword>
<gene>
    <name evidence="10" type="ORF">POL67_25635</name>
</gene>
<name>A0ABT5ESD8_9BACT</name>
<dbReference type="Proteomes" id="UP001221411">
    <property type="component" value="Unassembled WGS sequence"/>
</dbReference>
<evidence type="ECO:0000256" key="1">
    <source>
        <dbReference type="ARBA" id="ARBA00001966"/>
    </source>
</evidence>
<dbReference type="Gene3D" id="3.30.70.20">
    <property type="match status" value="1"/>
</dbReference>
<comment type="function">
    <text evidence="8">Ferredoxins are iron-sulfur proteins that transfer electrons in a wide variety of metabolic reactions.</text>
</comment>
<dbReference type="PROSITE" id="PS00198">
    <property type="entry name" value="4FE4S_FER_1"/>
    <property type="match status" value="1"/>
</dbReference>
<keyword evidence="2 8" id="KW-0813">Transport</keyword>
<dbReference type="InterPro" id="IPR017900">
    <property type="entry name" value="4Fe4S_Fe_S_CS"/>
</dbReference>
<keyword evidence="7 8" id="KW-0411">Iron-sulfur</keyword>
<feature type="domain" description="4Fe-4S ferredoxin-type" evidence="9">
    <location>
        <begin position="50"/>
        <end position="79"/>
    </location>
</feature>
<dbReference type="PROSITE" id="PS51379">
    <property type="entry name" value="4FE4S_FER_2"/>
    <property type="match status" value="2"/>
</dbReference>
<evidence type="ECO:0000259" key="9">
    <source>
        <dbReference type="PROSITE" id="PS51379"/>
    </source>
</evidence>
<dbReference type="PRINTS" id="PR00354">
    <property type="entry name" value="7FE8SFRDOXIN"/>
</dbReference>
<comment type="cofactor">
    <cofactor evidence="1 8">
        <name>[4Fe-4S] cluster</name>
        <dbReference type="ChEBI" id="CHEBI:49883"/>
    </cofactor>
</comment>
<evidence type="ECO:0000256" key="2">
    <source>
        <dbReference type="ARBA" id="ARBA00022448"/>
    </source>
</evidence>
<evidence type="ECO:0000256" key="3">
    <source>
        <dbReference type="ARBA" id="ARBA00022485"/>
    </source>
</evidence>
<evidence type="ECO:0000256" key="4">
    <source>
        <dbReference type="ARBA" id="ARBA00022723"/>
    </source>
</evidence>
<dbReference type="InterPro" id="IPR000813">
    <property type="entry name" value="7Fe_ferredoxin"/>
</dbReference>